<keyword evidence="4" id="KW-0472">Membrane</keyword>
<sequence length="864" mass="98572">MTGLIEIFLFCGVLYYFYNTRGSNMVDVLSTRLQEVYAKWEARTDVQRDTDDSLSRLSLDGLRRAGTQNQRKRLQIREQARKIRSNSLVKIKETELLIPTISKTTTIAYQCCTTCTLGSRDSFASIATKQLQSSGRNMLLIDPGPSLFSKIFNDISFIYNIKKYEYPRVTQTVLNDERLKEAIHLTAAEASEEHGVPEREALQDAEKRAREILNRMESTISDTLLRITAWVLYKLIPFFIKSLVIQQSQVEMLQKADSTGLPLVIIPLHRSHLDYIMMTLFTYTNNIRSCLIAAGDNLRIPFFGRILNGLGAYYIKRRIDPVLGKKDILYRATLQTYVMESLRAGHNAEFFIEGGRTRTGKPCLPKAGILSIIVEAYLDGTIEDALVVPASVNYERLADGNFIREQLGQPKKMESFGNAIRAIWSTIRGNYGIVKLNFCEPFSLKEMIRSIELQLAKQAGSTGKPVEKVLRNTMSTSSLFGTDVMDDEHRQLVEFIGRHIVYDGGKATPIMSTNLVAFILLNKYRDGCTLDELVDIFTSLRRELEAANKDLAFCGESLDIINHALAILGPGLVKQQRQEVTRKLEGQPVKKEFVTVINPISILPNVIELAYYSNGMMSHFIMESIVVSALYATLKTEINDPKAIAENDLTVFQSSLIEKSLKLCDILKYEFIYCQPCQDLEATIIDTIQYLIHTGIIRHCEEGLLEEEQWSRRFARTFDDSSDEEAAAVFASRKIRYKLNLEAESSRRMEFLHTVLRPLIDTYTFSAFTLRKIVGRSLTERDLVQEIFVEIKTNLDRGIVNYGESLSVDTIKNAIKTFEKWNVLECHPHENTKLYYLRDEYDNDAATNEVFEIIDTFKWTRNVN</sequence>
<evidence type="ECO:0000256" key="2">
    <source>
        <dbReference type="ARBA" id="ARBA00007937"/>
    </source>
</evidence>
<dbReference type="InterPro" id="IPR022284">
    <property type="entry name" value="GPAT/DHAPAT"/>
</dbReference>
<dbReference type="AlphaFoldDB" id="A0A0C9RZT5"/>
<dbReference type="Pfam" id="PF19277">
    <property type="entry name" value="GPAT_C"/>
    <property type="match status" value="1"/>
</dbReference>
<evidence type="ECO:0000313" key="7">
    <source>
        <dbReference type="EMBL" id="JAG84757.1"/>
    </source>
</evidence>
<feature type="domain" description="Phospholipid/glycerol acyltransferase" evidence="6">
    <location>
        <begin position="263"/>
        <end position="395"/>
    </location>
</feature>
<evidence type="ECO:0000259" key="6">
    <source>
        <dbReference type="SMART" id="SM00563"/>
    </source>
</evidence>
<dbReference type="PANTHER" id="PTHR12563:SF23">
    <property type="entry name" value="BCDNA.GH07066"/>
    <property type="match status" value="1"/>
</dbReference>
<protein>
    <submittedName>
        <fullName evidence="7">Gpam_0 protein</fullName>
    </submittedName>
</protein>
<dbReference type="InterPro" id="IPR041728">
    <property type="entry name" value="GPAT/DHAPAT_LPLAT"/>
</dbReference>
<dbReference type="PANTHER" id="PTHR12563">
    <property type="entry name" value="GLYCEROL-3-PHOSPHATE ACYLTRANSFERASE"/>
    <property type="match status" value="1"/>
</dbReference>
<comment type="similarity">
    <text evidence="2">Belongs to the GPAT/DAPAT family.</text>
</comment>
<proteinExistence type="inferred from homology"/>
<keyword evidence="3" id="KW-0808">Transferase</keyword>
<evidence type="ECO:0000256" key="5">
    <source>
        <dbReference type="ARBA" id="ARBA00023315"/>
    </source>
</evidence>
<dbReference type="GO" id="GO:0019432">
    <property type="term" value="P:triglyceride biosynthetic process"/>
    <property type="evidence" value="ECO:0007669"/>
    <property type="project" value="TreeGrafter"/>
</dbReference>
<dbReference type="GO" id="GO:0031966">
    <property type="term" value="C:mitochondrial membrane"/>
    <property type="evidence" value="ECO:0007669"/>
    <property type="project" value="TreeGrafter"/>
</dbReference>
<evidence type="ECO:0000256" key="1">
    <source>
        <dbReference type="ARBA" id="ARBA00004370"/>
    </source>
</evidence>
<dbReference type="GO" id="GO:0006072">
    <property type="term" value="P:glycerol-3-phosphate metabolic process"/>
    <property type="evidence" value="ECO:0007669"/>
    <property type="project" value="TreeGrafter"/>
</dbReference>
<comment type="subcellular location">
    <subcellularLocation>
        <location evidence="1">Membrane</location>
    </subcellularLocation>
</comment>
<dbReference type="GO" id="GO:0004366">
    <property type="term" value="F:glycerol-3-phosphate O-acyltransferase activity"/>
    <property type="evidence" value="ECO:0007669"/>
    <property type="project" value="TreeGrafter"/>
</dbReference>
<organism evidence="7">
    <name type="scientific">Fopius arisanus</name>
    <dbReference type="NCBI Taxonomy" id="64838"/>
    <lineage>
        <taxon>Eukaryota</taxon>
        <taxon>Metazoa</taxon>
        <taxon>Ecdysozoa</taxon>
        <taxon>Arthropoda</taxon>
        <taxon>Hexapoda</taxon>
        <taxon>Insecta</taxon>
        <taxon>Pterygota</taxon>
        <taxon>Neoptera</taxon>
        <taxon>Endopterygota</taxon>
        <taxon>Hymenoptera</taxon>
        <taxon>Apocrita</taxon>
        <taxon>Ichneumonoidea</taxon>
        <taxon>Braconidae</taxon>
        <taxon>Opiinae</taxon>
        <taxon>Fopius</taxon>
    </lineage>
</organism>
<dbReference type="SMART" id="SM00563">
    <property type="entry name" value="PlsC"/>
    <property type="match status" value="1"/>
</dbReference>
<gene>
    <name evidence="7" type="primary">Gpam_0</name>
    <name evidence="7" type="ORF">g.36497</name>
</gene>
<keyword evidence="5" id="KW-0012">Acyltransferase</keyword>
<dbReference type="GO" id="GO:0008654">
    <property type="term" value="P:phospholipid biosynthetic process"/>
    <property type="evidence" value="ECO:0007669"/>
    <property type="project" value="TreeGrafter"/>
</dbReference>
<accession>A0A0C9RZT5</accession>
<dbReference type="SUPFAM" id="SSF69593">
    <property type="entry name" value="Glycerol-3-phosphate (1)-acyltransferase"/>
    <property type="match status" value="1"/>
</dbReference>
<evidence type="ECO:0000256" key="3">
    <source>
        <dbReference type="ARBA" id="ARBA00022679"/>
    </source>
</evidence>
<dbReference type="GO" id="GO:0006631">
    <property type="term" value="P:fatty acid metabolic process"/>
    <property type="evidence" value="ECO:0007669"/>
    <property type="project" value="TreeGrafter"/>
</dbReference>
<evidence type="ECO:0000256" key="4">
    <source>
        <dbReference type="ARBA" id="ARBA00023136"/>
    </source>
</evidence>
<name>A0A0C9RZT5_9HYME</name>
<dbReference type="EMBL" id="GBYB01014990">
    <property type="protein sequence ID" value="JAG84757.1"/>
    <property type="molecule type" value="Transcribed_RNA"/>
</dbReference>
<dbReference type="InterPro" id="IPR045520">
    <property type="entry name" value="GPAT/DHAPAT_C"/>
</dbReference>
<dbReference type="Pfam" id="PF01553">
    <property type="entry name" value="Acyltransferase"/>
    <property type="match status" value="1"/>
</dbReference>
<reference evidence="7" key="1">
    <citation type="submission" date="2015-01" db="EMBL/GenBank/DDBJ databases">
        <title>Transcriptome Assembly of Fopius arisanus.</title>
        <authorList>
            <person name="Geib S."/>
        </authorList>
    </citation>
    <scope>NUCLEOTIDE SEQUENCE</scope>
</reference>
<dbReference type="InterPro" id="IPR002123">
    <property type="entry name" value="Plipid/glycerol_acylTrfase"/>
</dbReference>
<dbReference type="CDD" id="cd07993">
    <property type="entry name" value="LPLAT_DHAPAT-like"/>
    <property type="match status" value="1"/>
</dbReference>